<evidence type="ECO:0000313" key="15">
    <source>
        <dbReference type="Proteomes" id="UP000241818"/>
    </source>
</evidence>
<dbReference type="AlphaFoldDB" id="A0A2T3BEB4"/>
<feature type="transmembrane region" description="Helical" evidence="12">
    <location>
        <begin position="151"/>
        <end position="176"/>
    </location>
</feature>
<keyword evidence="11 12" id="KW-0472">Membrane</keyword>
<evidence type="ECO:0000256" key="2">
    <source>
        <dbReference type="ARBA" id="ARBA00006837"/>
    </source>
</evidence>
<dbReference type="InterPro" id="IPR013875">
    <property type="entry name" value="Pam17"/>
</dbReference>
<evidence type="ECO:0000256" key="4">
    <source>
        <dbReference type="ARBA" id="ARBA00022692"/>
    </source>
</evidence>
<dbReference type="OrthoDB" id="5970083at2759"/>
<comment type="subcellular location">
    <subcellularLocation>
        <location evidence="1 12">Mitochondrion inner membrane</location>
        <topology evidence="1 12">Multi-pass membrane protein</topology>
    </subcellularLocation>
</comment>
<dbReference type="STRING" id="857342.A0A2T3BEB4"/>
<comment type="subunit">
    <text evidence="12">Component of the PAM complex.</text>
</comment>
<dbReference type="Pfam" id="PF08566">
    <property type="entry name" value="Pam17"/>
    <property type="match status" value="1"/>
</dbReference>
<dbReference type="InParanoid" id="A0A2T3BEB4"/>
<evidence type="ECO:0000313" key="14">
    <source>
        <dbReference type="EMBL" id="PSS27658.1"/>
    </source>
</evidence>
<keyword evidence="15" id="KW-1185">Reference proteome</keyword>
<keyword evidence="5 12" id="KW-0999">Mitochondrion inner membrane</keyword>
<proteinExistence type="inferred from homology"/>
<dbReference type="FunCoup" id="A0A2T3BEB4">
    <property type="interactions" value="49"/>
</dbReference>
<evidence type="ECO:0000256" key="7">
    <source>
        <dbReference type="ARBA" id="ARBA00022946"/>
    </source>
</evidence>
<evidence type="ECO:0000256" key="11">
    <source>
        <dbReference type="ARBA" id="ARBA00023136"/>
    </source>
</evidence>
<evidence type="ECO:0000256" key="9">
    <source>
        <dbReference type="ARBA" id="ARBA00023010"/>
    </source>
</evidence>
<gene>
    <name evidence="14" type="ORF">M430DRAFT_112655</name>
</gene>
<evidence type="ECO:0000256" key="12">
    <source>
        <dbReference type="RuleBase" id="RU367146"/>
    </source>
</evidence>
<keyword evidence="10 12" id="KW-0496">Mitochondrion</keyword>
<evidence type="ECO:0000256" key="6">
    <source>
        <dbReference type="ARBA" id="ARBA00022927"/>
    </source>
</evidence>
<dbReference type="GO" id="GO:0030150">
    <property type="term" value="P:protein import into mitochondrial matrix"/>
    <property type="evidence" value="ECO:0007669"/>
    <property type="project" value="UniProtKB-UniRule"/>
</dbReference>
<keyword evidence="3 12" id="KW-0813">Transport</keyword>
<accession>A0A2T3BEB4</accession>
<comment type="function">
    <text evidence="12">Component of the PAM complex, a complex required for the translocation of transit peptide-containing proteins from the inner membrane into the mitochondrial matrix in an ATP-dependent manner.</text>
</comment>
<feature type="transmembrane region" description="Helical" evidence="12">
    <location>
        <begin position="110"/>
        <end position="131"/>
    </location>
</feature>
<dbReference type="RefSeq" id="XP_024725183.1">
    <property type="nucleotide sequence ID" value="XM_024861480.1"/>
</dbReference>
<organism evidence="14 15">
    <name type="scientific">Amorphotheca resinae ATCC 22711</name>
    <dbReference type="NCBI Taxonomy" id="857342"/>
    <lineage>
        <taxon>Eukaryota</taxon>
        <taxon>Fungi</taxon>
        <taxon>Dikarya</taxon>
        <taxon>Ascomycota</taxon>
        <taxon>Pezizomycotina</taxon>
        <taxon>Leotiomycetes</taxon>
        <taxon>Helotiales</taxon>
        <taxon>Amorphothecaceae</taxon>
        <taxon>Amorphotheca</taxon>
    </lineage>
</organism>
<dbReference type="Proteomes" id="UP000241818">
    <property type="component" value="Unassembled WGS sequence"/>
</dbReference>
<keyword evidence="4 12" id="KW-0812">Transmembrane</keyword>
<dbReference type="PANTHER" id="PTHR28021">
    <property type="entry name" value="PRESEQUENCE TRANSLOCATED-ASSOCIATED MOTOR SUBUNIT PAM17, MITOCHONDRIAL"/>
    <property type="match status" value="1"/>
</dbReference>
<evidence type="ECO:0000256" key="10">
    <source>
        <dbReference type="ARBA" id="ARBA00023128"/>
    </source>
</evidence>
<sequence>MLCKAPNLRTAVLGCRIQPTILTPCAYHTTAPSSFRPTPDPSRTITRRRVPLPKHNVVFPATSSSIRCASSVSSAQGSSPSSAQSTSSNKKPTEILDWNTFFRLRRRRRFYQLGSSITTSAMGFVSGAALVSSANMDALVSQLPLDPFISLGLVTFTCAGAGWLVGPILGTGVFNLQNRRFRTQMDEKEKEFYRRVKKFRVDPSASSMANPVPDYYGEKIASVAGYRQWLKDQRAFNKKRQTYL</sequence>
<evidence type="ECO:0000256" key="3">
    <source>
        <dbReference type="ARBA" id="ARBA00022448"/>
    </source>
</evidence>
<protein>
    <recommendedName>
        <fullName evidence="12">Presequence translocated-associated motor subunit PAM17</fullName>
    </recommendedName>
</protein>
<comment type="similarity">
    <text evidence="2 12">Belongs to the PAM17 family.</text>
</comment>
<keyword evidence="6 12" id="KW-0653">Protein transport</keyword>
<feature type="compositionally biased region" description="Low complexity" evidence="13">
    <location>
        <begin position="72"/>
        <end position="88"/>
    </location>
</feature>
<evidence type="ECO:0000256" key="1">
    <source>
        <dbReference type="ARBA" id="ARBA00004448"/>
    </source>
</evidence>
<evidence type="ECO:0000256" key="5">
    <source>
        <dbReference type="ARBA" id="ARBA00022792"/>
    </source>
</evidence>
<dbReference type="GO" id="GO:0001405">
    <property type="term" value="C:PAM complex, Tim23 associated import motor"/>
    <property type="evidence" value="ECO:0007669"/>
    <property type="project" value="UniProtKB-UniRule"/>
</dbReference>
<evidence type="ECO:0000256" key="8">
    <source>
        <dbReference type="ARBA" id="ARBA00022989"/>
    </source>
</evidence>
<keyword evidence="7" id="KW-0809">Transit peptide</keyword>
<feature type="region of interest" description="Disordered" evidence="13">
    <location>
        <begin position="72"/>
        <end position="91"/>
    </location>
</feature>
<name>A0A2T3BEB4_AMORE</name>
<evidence type="ECO:0000256" key="13">
    <source>
        <dbReference type="SAM" id="MobiDB-lite"/>
    </source>
</evidence>
<dbReference type="PANTHER" id="PTHR28021:SF1">
    <property type="entry name" value="PRESEQUENCE TRANSLOCATED-ASSOCIATED MOTOR SUBUNIT PAM17, MITOCHONDRIAL"/>
    <property type="match status" value="1"/>
</dbReference>
<reference evidence="14 15" key="1">
    <citation type="journal article" date="2018" name="New Phytol.">
        <title>Comparative genomics and transcriptomics depict ericoid mycorrhizal fungi as versatile saprotrophs and plant mutualists.</title>
        <authorList>
            <person name="Martino E."/>
            <person name="Morin E."/>
            <person name="Grelet G.A."/>
            <person name="Kuo A."/>
            <person name="Kohler A."/>
            <person name="Daghino S."/>
            <person name="Barry K.W."/>
            <person name="Cichocki N."/>
            <person name="Clum A."/>
            <person name="Dockter R.B."/>
            <person name="Hainaut M."/>
            <person name="Kuo R.C."/>
            <person name="LaButti K."/>
            <person name="Lindahl B.D."/>
            <person name="Lindquist E.A."/>
            <person name="Lipzen A."/>
            <person name="Khouja H.R."/>
            <person name="Magnuson J."/>
            <person name="Murat C."/>
            <person name="Ohm R.A."/>
            <person name="Singer S.W."/>
            <person name="Spatafora J.W."/>
            <person name="Wang M."/>
            <person name="Veneault-Fourrey C."/>
            <person name="Henrissat B."/>
            <person name="Grigoriev I.V."/>
            <person name="Martin F.M."/>
            <person name="Perotto S."/>
        </authorList>
    </citation>
    <scope>NUCLEOTIDE SEQUENCE [LARGE SCALE GENOMIC DNA]</scope>
    <source>
        <strain evidence="14 15">ATCC 22711</strain>
    </source>
</reference>
<keyword evidence="8 12" id="KW-1133">Transmembrane helix</keyword>
<dbReference type="GeneID" id="36569561"/>
<dbReference type="EMBL" id="KZ679006">
    <property type="protein sequence ID" value="PSS27658.1"/>
    <property type="molecule type" value="Genomic_DNA"/>
</dbReference>
<keyword evidence="9 12" id="KW-0811">Translocation</keyword>